<feature type="non-terminal residue" evidence="1">
    <location>
        <position position="50"/>
    </location>
</feature>
<sequence>MAKVLGHSLLSLVFSQTLGICFHFSQCLVILGWRKIHRNTTSKDALSALS</sequence>
<comment type="caution">
    <text evidence="1">The sequence shown here is derived from an EMBL/GenBank/DDBJ whole genome shotgun (WGS) entry which is preliminary data.</text>
</comment>
<gene>
    <name evidence="1" type="ORF">TorRG33x02_188160</name>
</gene>
<organism evidence="1 2">
    <name type="scientific">Trema orientale</name>
    <name type="common">Charcoal tree</name>
    <name type="synonym">Celtis orientalis</name>
    <dbReference type="NCBI Taxonomy" id="63057"/>
    <lineage>
        <taxon>Eukaryota</taxon>
        <taxon>Viridiplantae</taxon>
        <taxon>Streptophyta</taxon>
        <taxon>Embryophyta</taxon>
        <taxon>Tracheophyta</taxon>
        <taxon>Spermatophyta</taxon>
        <taxon>Magnoliopsida</taxon>
        <taxon>eudicotyledons</taxon>
        <taxon>Gunneridae</taxon>
        <taxon>Pentapetalae</taxon>
        <taxon>rosids</taxon>
        <taxon>fabids</taxon>
        <taxon>Rosales</taxon>
        <taxon>Cannabaceae</taxon>
        <taxon>Trema</taxon>
    </lineage>
</organism>
<dbReference type="AlphaFoldDB" id="A0A2P5EIP3"/>
<evidence type="ECO:0000313" key="1">
    <source>
        <dbReference type="EMBL" id="PON85406.1"/>
    </source>
</evidence>
<protein>
    <submittedName>
        <fullName evidence="1">Uncharacterized protein</fullName>
    </submittedName>
</protein>
<keyword evidence="2" id="KW-1185">Reference proteome</keyword>
<dbReference type="EMBL" id="JXTC01000148">
    <property type="protein sequence ID" value="PON85406.1"/>
    <property type="molecule type" value="Genomic_DNA"/>
</dbReference>
<name>A0A2P5EIP3_TREOI</name>
<proteinExistence type="predicted"/>
<dbReference type="InParanoid" id="A0A2P5EIP3"/>
<evidence type="ECO:0000313" key="2">
    <source>
        <dbReference type="Proteomes" id="UP000237000"/>
    </source>
</evidence>
<reference evidence="2" key="1">
    <citation type="submission" date="2016-06" db="EMBL/GenBank/DDBJ databases">
        <title>Parallel loss of symbiosis genes in relatives of nitrogen-fixing non-legume Parasponia.</title>
        <authorList>
            <person name="Van Velzen R."/>
            <person name="Holmer R."/>
            <person name="Bu F."/>
            <person name="Rutten L."/>
            <person name="Van Zeijl A."/>
            <person name="Liu W."/>
            <person name="Santuari L."/>
            <person name="Cao Q."/>
            <person name="Sharma T."/>
            <person name="Shen D."/>
            <person name="Roswanjaya Y."/>
            <person name="Wardhani T."/>
            <person name="Kalhor M.S."/>
            <person name="Jansen J."/>
            <person name="Van den Hoogen J."/>
            <person name="Gungor B."/>
            <person name="Hartog M."/>
            <person name="Hontelez J."/>
            <person name="Verver J."/>
            <person name="Yang W.-C."/>
            <person name="Schijlen E."/>
            <person name="Repin R."/>
            <person name="Schilthuizen M."/>
            <person name="Schranz E."/>
            <person name="Heidstra R."/>
            <person name="Miyata K."/>
            <person name="Fedorova E."/>
            <person name="Kohlen W."/>
            <person name="Bisseling T."/>
            <person name="Smit S."/>
            <person name="Geurts R."/>
        </authorList>
    </citation>
    <scope>NUCLEOTIDE SEQUENCE [LARGE SCALE GENOMIC DNA]</scope>
    <source>
        <strain evidence="2">cv. RG33-2</strain>
    </source>
</reference>
<dbReference type="Proteomes" id="UP000237000">
    <property type="component" value="Unassembled WGS sequence"/>
</dbReference>
<accession>A0A2P5EIP3</accession>